<dbReference type="InParanoid" id="A0A0C3BJJ6"/>
<dbReference type="AlphaFoldDB" id="A0A0C3BJJ6"/>
<dbReference type="EMBL" id="KN833024">
    <property type="protein sequence ID" value="KIM77542.1"/>
    <property type="molecule type" value="Genomic_DNA"/>
</dbReference>
<sequence>MLITPLRLRVLLDQAKQKILQHFECSTWEDLRQDQTIQHLAEARHRISETGQYSKVSLPRSHSISSLL</sequence>
<keyword evidence="2" id="KW-1185">Reference proteome</keyword>
<dbReference type="HOGENOM" id="CLU_2794839_0_0_1"/>
<evidence type="ECO:0000313" key="1">
    <source>
        <dbReference type="EMBL" id="KIM77542.1"/>
    </source>
</evidence>
<accession>A0A0C3BJJ6</accession>
<name>A0A0C3BJJ6_PILCF</name>
<dbReference type="OrthoDB" id="2683071at2759"/>
<protein>
    <submittedName>
        <fullName evidence="1">Uncharacterized protein</fullName>
    </submittedName>
</protein>
<dbReference type="Proteomes" id="UP000054166">
    <property type="component" value="Unassembled WGS sequence"/>
</dbReference>
<organism evidence="1 2">
    <name type="scientific">Piloderma croceum (strain F 1598)</name>
    <dbReference type="NCBI Taxonomy" id="765440"/>
    <lineage>
        <taxon>Eukaryota</taxon>
        <taxon>Fungi</taxon>
        <taxon>Dikarya</taxon>
        <taxon>Basidiomycota</taxon>
        <taxon>Agaricomycotina</taxon>
        <taxon>Agaricomycetes</taxon>
        <taxon>Agaricomycetidae</taxon>
        <taxon>Atheliales</taxon>
        <taxon>Atheliaceae</taxon>
        <taxon>Piloderma</taxon>
    </lineage>
</organism>
<gene>
    <name evidence="1" type="ORF">PILCRDRAFT_617674</name>
</gene>
<evidence type="ECO:0000313" key="2">
    <source>
        <dbReference type="Proteomes" id="UP000054166"/>
    </source>
</evidence>
<reference evidence="2" key="2">
    <citation type="submission" date="2015-01" db="EMBL/GenBank/DDBJ databases">
        <title>Evolutionary Origins and Diversification of the Mycorrhizal Mutualists.</title>
        <authorList>
            <consortium name="DOE Joint Genome Institute"/>
            <consortium name="Mycorrhizal Genomics Consortium"/>
            <person name="Kohler A."/>
            <person name="Kuo A."/>
            <person name="Nagy L.G."/>
            <person name="Floudas D."/>
            <person name="Copeland A."/>
            <person name="Barry K.W."/>
            <person name="Cichocki N."/>
            <person name="Veneault-Fourrey C."/>
            <person name="LaButti K."/>
            <person name="Lindquist E.A."/>
            <person name="Lipzen A."/>
            <person name="Lundell T."/>
            <person name="Morin E."/>
            <person name="Murat C."/>
            <person name="Riley R."/>
            <person name="Ohm R."/>
            <person name="Sun H."/>
            <person name="Tunlid A."/>
            <person name="Henrissat B."/>
            <person name="Grigoriev I.V."/>
            <person name="Hibbett D.S."/>
            <person name="Martin F."/>
        </authorList>
    </citation>
    <scope>NUCLEOTIDE SEQUENCE [LARGE SCALE GENOMIC DNA]</scope>
    <source>
        <strain evidence="2">F 1598</strain>
    </source>
</reference>
<reference evidence="1 2" key="1">
    <citation type="submission" date="2014-04" db="EMBL/GenBank/DDBJ databases">
        <authorList>
            <consortium name="DOE Joint Genome Institute"/>
            <person name="Kuo A."/>
            <person name="Tarkka M."/>
            <person name="Buscot F."/>
            <person name="Kohler A."/>
            <person name="Nagy L.G."/>
            <person name="Floudas D."/>
            <person name="Copeland A."/>
            <person name="Barry K.W."/>
            <person name="Cichocki N."/>
            <person name="Veneault-Fourrey C."/>
            <person name="LaButti K."/>
            <person name="Lindquist E.A."/>
            <person name="Lipzen A."/>
            <person name="Lundell T."/>
            <person name="Morin E."/>
            <person name="Murat C."/>
            <person name="Sun H."/>
            <person name="Tunlid A."/>
            <person name="Henrissat B."/>
            <person name="Grigoriev I.V."/>
            <person name="Hibbett D.S."/>
            <person name="Martin F."/>
            <person name="Nordberg H.P."/>
            <person name="Cantor M.N."/>
            <person name="Hua S.X."/>
        </authorList>
    </citation>
    <scope>NUCLEOTIDE SEQUENCE [LARGE SCALE GENOMIC DNA]</scope>
    <source>
        <strain evidence="1 2">F 1598</strain>
    </source>
</reference>
<proteinExistence type="predicted"/>